<dbReference type="AlphaFoldDB" id="A0A849ANW1"/>
<dbReference type="InterPro" id="IPR041497">
    <property type="entry name" value="Thump-like"/>
</dbReference>
<evidence type="ECO:0000259" key="1">
    <source>
        <dbReference type="Pfam" id="PF13649"/>
    </source>
</evidence>
<dbReference type="EMBL" id="JABENB010000002">
    <property type="protein sequence ID" value="NNG40020.1"/>
    <property type="molecule type" value="Genomic_DNA"/>
</dbReference>
<dbReference type="Proteomes" id="UP000557772">
    <property type="component" value="Unassembled WGS sequence"/>
</dbReference>
<evidence type="ECO:0000259" key="2">
    <source>
        <dbReference type="Pfam" id="PF18096"/>
    </source>
</evidence>
<dbReference type="InterPro" id="IPR029063">
    <property type="entry name" value="SAM-dependent_MTases_sf"/>
</dbReference>
<evidence type="ECO:0000313" key="3">
    <source>
        <dbReference type="EMBL" id="NNG40020.1"/>
    </source>
</evidence>
<dbReference type="GO" id="GO:0008168">
    <property type="term" value="F:methyltransferase activity"/>
    <property type="evidence" value="ECO:0007669"/>
    <property type="project" value="UniProtKB-KW"/>
</dbReference>
<dbReference type="RefSeq" id="WP_171155928.1">
    <property type="nucleotide sequence ID" value="NZ_JABENB010000002.1"/>
</dbReference>
<dbReference type="Pfam" id="PF18096">
    <property type="entry name" value="Thump_like"/>
    <property type="match status" value="1"/>
</dbReference>
<proteinExistence type="predicted"/>
<protein>
    <submittedName>
        <fullName evidence="3">Methyltransferase domain-containing protein</fullName>
    </submittedName>
</protein>
<dbReference type="GO" id="GO:0032259">
    <property type="term" value="P:methylation"/>
    <property type="evidence" value="ECO:0007669"/>
    <property type="project" value="UniProtKB-KW"/>
</dbReference>
<dbReference type="Pfam" id="PF13649">
    <property type="entry name" value="Methyltransf_25"/>
    <property type="match status" value="1"/>
</dbReference>
<gene>
    <name evidence="3" type="ORF">HJ588_12170</name>
</gene>
<accession>A0A849ANW1</accession>
<feature type="domain" description="THUMP-like" evidence="2">
    <location>
        <begin position="335"/>
        <end position="402"/>
    </location>
</feature>
<dbReference type="SUPFAM" id="SSF53335">
    <property type="entry name" value="S-adenosyl-L-methionine-dependent methyltransferases"/>
    <property type="match status" value="1"/>
</dbReference>
<keyword evidence="3" id="KW-0808">Transferase</keyword>
<feature type="domain" description="Methyltransferase" evidence="1">
    <location>
        <begin position="101"/>
        <end position="160"/>
    </location>
</feature>
<keyword evidence="4" id="KW-1185">Reference proteome</keyword>
<organism evidence="3 4">
    <name type="scientific">Flexivirga aerilata</name>
    <dbReference type="NCBI Taxonomy" id="1656889"/>
    <lineage>
        <taxon>Bacteria</taxon>
        <taxon>Bacillati</taxon>
        <taxon>Actinomycetota</taxon>
        <taxon>Actinomycetes</taxon>
        <taxon>Micrococcales</taxon>
        <taxon>Dermacoccaceae</taxon>
        <taxon>Flexivirga</taxon>
    </lineage>
</organism>
<keyword evidence="3" id="KW-0489">Methyltransferase</keyword>
<dbReference type="InterPro" id="IPR041698">
    <property type="entry name" value="Methyltransf_25"/>
</dbReference>
<name>A0A849ANW1_9MICO</name>
<comment type="caution">
    <text evidence="3">The sequence shown here is derived from an EMBL/GenBank/DDBJ whole genome shotgun (WGS) entry which is preliminary data.</text>
</comment>
<dbReference type="CDD" id="cd02440">
    <property type="entry name" value="AdoMet_MTases"/>
    <property type="match status" value="1"/>
</dbReference>
<sequence>MDPALLARLTSGEGWGLLQSLPPYDESSALELAGRLRAAGFDAELVGAALTQSRLRVRATRKFGEAAAEMFFTDDGLEQATRSELAQLHAARFRDSGLRHVFDLGCGIGADARAFARAGLQVTAVDADELTAAVAAVNLRPWERAKVRHEAAEAVPLPTREVAPDTGVWMDPARRTPGVADITGRTRRTFRLDELVPSWDFVRETCARMPGAGVKLSPAFSHAQIPAGTQAQWTSFDGEVLECVLWWGELAWQPGRCAVVVSGRFAYEVREDDAVGAESRTARLDRLHGFVYEADRAVIRAGLTGALVRRVDGSELDGGLGVVTSPRDVVVPWAKKYAVLDAIPFNVKALRAWARDHDIGRLTIKKRGASVDTDQLRRQLRLSGSATGTILLTRVGGAQAVLMLAPLP</sequence>
<dbReference type="Gene3D" id="3.40.50.150">
    <property type="entry name" value="Vaccinia Virus protein VP39"/>
    <property type="match status" value="1"/>
</dbReference>
<reference evidence="3 4" key="1">
    <citation type="submission" date="2020-05" db="EMBL/GenBank/DDBJ databases">
        <title>Flexivirga sp. ID2601S isolated from air conditioner.</title>
        <authorList>
            <person name="Kim D.H."/>
        </authorList>
    </citation>
    <scope>NUCLEOTIDE SEQUENCE [LARGE SCALE GENOMIC DNA]</scope>
    <source>
        <strain evidence="3 4">ID2601S</strain>
    </source>
</reference>
<evidence type="ECO:0000313" key="4">
    <source>
        <dbReference type="Proteomes" id="UP000557772"/>
    </source>
</evidence>